<protein>
    <submittedName>
        <fullName evidence="1">Uncharacterized protein</fullName>
    </submittedName>
</protein>
<comment type="caution">
    <text evidence="1">The sequence shown here is derived from an EMBL/GenBank/DDBJ whole genome shotgun (WGS) entry which is preliminary data.</text>
</comment>
<dbReference type="Proteomes" id="UP001162162">
    <property type="component" value="Unassembled WGS sequence"/>
</dbReference>
<keyword evidence="2" id="KW-1185">Reference proteome</keyword>
<reference evidence="1" key="1">
    <citation type="journal article" date="2023" name="Insect Mol. Biol.">
        <title>Genome sequencing provides insights into the evolution of gene families encoding plant cell wall-degrading enzymes in longhorned beetles.</title>
        <authorList>
            <person name="Shin N.R."/>
            <person name="Okamura Y."/>
            <person name="Kirsch R."/>
            <person name="Pauchet Y."/>
        </authorList>
    </citation>
    <scope>NUCLEOTIDE SEQUENCE</scope>
    <source>
        <strain evidence="1">AMC_N1</strain>
    </source>
</reference>
<evidence type="ECO:0000313" key="1">
    <source>
        <dbReference type="EMBL" id="KAJ8932433.1"/>
    </source>
</evidence>
<sequence>MRKNAHIKCKQFKSYLKMIQIDELEFCDLLMTCIDQNQLSLEWIVSSEEATFTLNEAQSGERRGGAICNVDKMKIFLRYVGDPGFQTGVGEDIGVHQTSVSKVVTEDDLDPMEPPLQDVPLPYPAQGEINNNIRQSGQRERICVSRNYSCSTLRCMYFTSSITICCKRFRSRR</sequence>
<evidence type="ECO:0000313" key="2">
    <source>
        <dbReference type="Proteomes" id="UP001162162"/>
    </source>
</evidence>
<organism evidence="1 2">
    <name type="scientific">Aromia moschata</name>
    <dbReference type="NCBI Taxonomy" id="1265417"/>
    <lineage>
        <taxon>Eukaryota</taxon>
        <taxon>Metazoa</taxon>
        <taxon>Ecdysozoa</taxon>
        <taxon>Arthropoda</taxon>
        <taxon>Hexapoda</taxon>
        <taxon>Insecta</taxon>
        <taxon>Pterygota</taxon>
        <taxon>Neoptera</taxon>
        <taxon>Endopterygota</taxon>
        <taxon>Coleoptera</taxon>
        <taxon>Polyphaga</taxon>
        <taxon>Cucujiformia</taxon>
        <taxon>Chrysomeloidea</taxon>
        <taxon>Cerambycidae</taxon>
        <taxon>Cerambycinae</taxon>
        <taxon>Callichromatini</taxon>
        <taxon>Aromia</taxon>
    </lineage>
</organism>
<dbReference type="AlphaFoldDB" id="A0AAV8X143"/>
<name>A0AAV8X143_9CUCU</name>
<dbReference type="EMBL" id="JAPWTK010001470">
    <property type="protein sequence ID" value="KAJ8932433.1"/>
    <property type="molecule type" value="Genomic_DNA"/>
</dbReference>
<proteinExistence type="predicted"/>
<gene>
    <name evidence="1" type="ORF">NQ318_023651</name>
</gene>
<accession>A0AAV8X143</accession>